<proteinExistence type="inferred from homology"/>
<feature type="non-terminal residue" evidence="9">
    <location>
        <position position="1"/>
    </location>
</feature>
<name>A0A0L0F7J9_9EUKA</name>
<keyword evidence="5" id="KW-0963">Cytoplasm</keyword>
<comment type="similarity">
    <text evidence="3">Belongs to the exportin family.</text>
</comment>
<organism evidence="9 10">
    <name type="scientific">Sphaeroforma arctica JP610</name>
    <dbReference type="NCBI Taxonomy" id="667725"/>
    <lineage>
        <taxon>Eukaryota</taxon>
        <taxon>Ichthyosporea</taxon>
        <taxon>Ichthyophonida</taxon>
        <taxon>Sphaeroforma</taxon>
    </lineage>
</organism>
<evidence type="ECO:0000256" key="4">
    <source>
        <dbReference type="ARBA" id="ARBA00022448"/>
    </source>
</evidence>
<protein>
    <recommendedName>
        <fullName evidence="8">Importin N-terminal domain-containing protein</fullName>
    </recommendedName>
</protein>
<dbReference type="GO" id="GO:0031267">
    <property type="term" value="F:small GTPase binding"/>
    <property type="evidence" value="ECO:0007669"/>
    <property type="project" value="InterPro"/>
</dbReference>
<evidence type="ECO:0000313" key="10">
    <source>
        <dbReference type="Proteomes" id="UP000054560"/>
    </source>
</evidence>
<evidence type="ECO:0000313" key="9">
    <source>
        <dbReference type="EMBL" id="KNC72712.1"/>
    </source>
</evidence>
<dbReference type="Pfam" id="PF03810">
    <property type="entry name" value="IBN_N"/>
    <property type="match status" value="1"/>
</dbReference>
<evidence type="ECO:0000256" key="1">
    <source>
        <dbReference type="ARBA" id="ARBA00004123"/>
    </source>
</evidence>
<evidence type="ECO:0000256" key="5">
    <source>
        <dbReference type="ARBA" id="ARBA00022490"/>
    </source>
</evidence>
<reference evidence="9 10" key="1">
    <citation type="submission" date="2011-02" db="EMBL/GenBank/DDBJ databases">
        <title>The Genome Sequence of Sphaeroforma arctica JP610.</title>
        <authorList>
            <consortium name="The Broad Institute Genome Sequencing Platform"/>
            <person name="Russ C."/>
            <person name="Cuomo C."/>
            <person name="Young S.K."/>
            <person name="Zeng Q."/>
            <person name="Gargeya S."/>
            <person name="Alvarado L."/>
            <person name="Berlin A."/>
            <person name="Chapman S.B."/>
            <person name="Chen Z."/>
            <person name="Freedman E."/>
            <person name="Gellesch M."/>
            <person name="Goldberg J."/>
            <person name="Griggs A."/>
            <person name="Gujja S."/>
            <person name="Heilman E."/>
            <person name="Heiman D."/>
            <person name="Howarth C."/>
            <person name="Mehta T."/>
            <person name="Neiman D."/>
            <person name="Pearson M."/>
            <person name="Roberts A."/>
            <person name="Saif S."/>
            <person name="Shea T."/>
            <person name="Shenoy N."/>
            <person name="Sisk P."/>
            <person name="Stolte C."/>
            <person name="Sykes S."/>
            <person name="White J."/>
            <person name="Yandava C."/>
            <person name="Burger G."/>
            <person name="Gray M.W."/>
            <person name="Holland P.W.H."/>
            <person name="King N."/>
            <person name="Lang F.B.F."/>
            <person name="Roger A.J."/>
            <person name="Ruiz-Trillo I."/>
            <person name="Haas B."/>
            <person name="Nusbaum C."/>
            <person name="Birren B."/>
        </authorList>
    </citation>
    <scope>NUCLEOTIDE SEQUENCE [LARGE SCALE GENOMIC DNA]</scope>
    <source>
        <strain evidence="9 10">JP610</strain>
    </source>
</reference>
<evidence type="ECO:0000259" key="8">
    <source>
        <dbReference type="Pfam" id="PF03810"/>
    </source>
</evidence>
<dbReference type="EMBL" id="KQ246615">
    <property type="protein sequence ID" value="KNC72712.1"/>
    <property type="molecule type" value="Genomic_DNA"/>
</dbReference>
<accession>A0A0L0F7J9</accession>
<dbReference type="Proteomes" id="UP000054560">
    <property type="component" value="Unassembled WGS sequence"/>
</dbReference>
<evidence type="ECO:0000256" key="6">
    <source>
        <dbReference type="ARBA" id="ARBA00022927"/>
    </source>
</evidence>
<dbReference type="SUPFAM" id="SSF48371">
    <property type="entry name" value="ARM repeat"/>
    <property type="match status" value="1"/>
</dbReference>
<feature type="non-terminal residue" evidence="9">
    <location>
        <position position="116"/>
    </location>
</feature>
<sequence>TLKQYEDVCQAVYSGTNQTDPRVQALLEEFKEPSSGTKCIYLLSNAQSPYAHLFAANSLNQMVNHKFTGIDIAQWINVKTYTLEALFHATHASFVRTTLMQMLASLCKHGWYDSTG</sequence>
<dbReference type="InterPro" id="IPR044189">
    <property type="entry name" value="XPO4/7-like"/>
</dbReference>
<dbReference type="GO" id="GO:0005049">
    <property type="term" value="F:nuclear export signal receptor activity"/>
    <property type="evidence" value="ECO:0007669"/>
    <property type="project" value="InterPro"/>
</dbReference>
<keyword evidence="4" id="KW-0813">Transport</keyword>
<evidence type="ECO:0000256" key="2">
    <source>
        <dbReference type="ARBA" id="ARBA00004496"/>
    </source>
</evidence>
<dbReference type="GO" id="GO:0006611">
    <property type="term" value="P:protein export from nucleus"/>
    <property type="evidence" value="ECO:0007669"/>
    <property type="project" value="TreeGrafter"/>
</dbReference>
<comment type="subcellular location">
    <subcellularLocation>
        <location evidence="2">Cytoplasm</location>
    </subcellularLocation>
    <subcellularLocation>
        <location evidence="1">Nucleus</location>
    </subcellularLocation>
</comment>
<dbReference type="GeneID" id="25915233"/>
<dbReference type="InterPro" id="IPR011989">
    <property type="entry name" value="ARM-like"/>
</dbReference>
<dbReference type="InterPro" id="IPR001494">
    <property type="entry name" value="Importin-beta_N"/>
</dbReference>
<gene>
    <name evidence="9" type="ORF">SARC_14729</name>
</gene>
<dbReference type="PANTHER" id="PTHR12596">
    <property type="entry name" value="EXPORTIN 4,7-RELATED"/>
    <property type="match status" value="1"/>
</dbReference>
<dbReference type="AlphaFoldDB" id="A0A0L0F7J9"/>
<dbReference type="InterPro" id="IPR016024">
    <property type="entry name" value="ARM-type_fold"/>
</dbReference>
<keyword evidence="10" id="KW-1185">Reference proteome</keyword>
<dbReference type="GO" id="GO:0005737">
    <property type="term" value="C:cytoplasm"/>
    <property type="evidence" value="ECO:0007669"/>
    <property type="project" value="UniProtKB-SubCell"/>
</dbReference>
<dbReference type="eggNOG" id="KOG1410">
    <property type="taxonomic scope" value="Eukaryota"/>
</dbReference>
<feature type="domain" description="Importin N-terminal" evidence="8">
    <location>
        <begin position="29"/>
        <end position="87"/>
    </location>
</feature>
<keyword evidence="6" id="KW-0653">Protein transport</keyword>
<evidence type="ECO:0000256" key="7">
    <source>
        <dbReference type="ARBA" id="ARBA00023242"/>
    </source>
</evidence>
<dbReference type="PANTHER" id="PTHR12596:SF2">
    <property type="entry name" value="EXPORTIN-7 ISOFORM X1"/>
    <property type="match status" value="1"/>
</dbReference>
<dbReference type="RefSeq" id="XP_014146614.1">
    <property type="nucleotide sequence ID" value="XM_014291139.1"/>
</dbReference>
<evidence type="ECO:0000256" key="3">
    <source>
        <dbReference type="ARBA" id="ARBA00009466"/>
    </source>
</evidence>
<dbReference type="GO" id="GO:0005643">
    <property type="term" value="C:nuclear pore"/>
    <property type="evidence" value="ECO:0007669"/>
    <property type="project" value="TreeGrafter"/>
</dbReference>
<dbReference type="Gene3D" id="1.25.10.10">
    <property type="entry name" value="Leucine-rich Repeat Variant"/>
    <property type="match status" value="1"/>
</dbReference>
<keyword evidence="7" id="KW-0539">Nucleus</keyword>